<dbReference type="EMBL" id="SHOA02000016">
    <property type="protein sequence ID" value="TDH68937.1"/>
    <property type="molecule type" value="Genomic_DNA"/>
</dbReference>
<proteinExistence type="predicted"/>
<dbReference type="Pfam" id="PF08588">
    <property type="entry name" value="Duc1"/>
    <property type="match status" value="1"/>
</dbReference>
<name>A0A976FLD4_BRELC</name>
<dbReference type="PANTHER" id="PTHR46361">
    <property type="entry name" value="ELECTRON CARRIER/ PROTEIN DISULFIDE OXIDOREDUCTASE"/>
    <property type="match status" value="1"/>
</dbReference>
<reference evidence="3 4" key="1">
    <citation type="journal article" date="2021" name="Genome Biol.">
        <title>AFLAP: assembly-free linkage analysis pipeline using k-mers from genome sequencing data.</title>
        <authorList>
            <person name="Fletcher K."/>
            <person name="Zhang L."/>
            <person name="Gil J."/>
            <person name="Han R."/>
            <person name="Cavanaugh K."/>
            <person name="Michelmore R."/>
        </authorList>
    </citation>
    <scope>NUCLEOTIDE SEQUENCE [LARGE SCALE GENOMIC DNA]</scope>
    <source>
        <strain evidence="3 4">SF5</strain>
    </source>
</reference>
<dbReference type="Pfam" id="PF04784">
    <property type="entry name" value="DUF547"/>
    <property type="match status" value="1"/>
</dbReference>
<dbReference type="InterPro" id="IPR013897">
    <property type="entry name" value="Duc1"/>
</dbReference>
<evidence type="ECO:0000313" key="3">
    <source>
        <dbReference type="EMBL" id="TDH68937.1"/>
    </source>
</evidence>
<evidence type="ECO:0000256" key="1">
    <source>
        <dbReference type="SAM" id="Phobius"/>
    </source>
</evidence>
<comment type="caution">
    <text evidence="3">The sequence shown here is derived from an EMBL/GenBank/DDBJ whole genome shotgun (WGS) entry which is preliminary data.</text>
</comment>
<feature type="transmembrane region" description="Helical" evidence="1">
    <location>
        <begin position="29"/>
        <end position="58"/>
    </location>
</feature>
<dbReference type="InterPro" id="IPR001849">
    <property type="entry name" value="PH_domain"/>
</dbReference>
<keyword evidence="4" id="KW-1185">Reference proteome</keyword>
<dbReference type="GeneID" id="94348073"/>
<dbReference type="SMART" id="SM00233">
    <property type="entry name" value="PH"/>
    <property type="match status" value="1"/>
</dbReference>
<evidence type="ECO:0000313" key="4">
    <source>
        <dbReference type="Proteomes" id="UP000294530"/>
    </source>
</evidence>
<dbReference type="OrthoDB" id="418495at2759"/>
<feature type="domain" description="PH" evidence="2">
    <location>
        <begin position="634"/>
        <end position="738"/>
    </location>
</feature>
<keyword evidence="1" id="KW-0472">Membrane</keyword>
<keyword evidence="1" id="KW-1133">Transmembrane helix</keyword>
<keyword evidence="1" id="KW-0812">Transmembrane</keyword>
<dbReference type="Proteomes" id="UP000294530">
    <property type="component" value="Unassembled WGS sequence"/>
</dbReference>
<accession>A0A976FLD4</accession>
<evidence type="ECO:0000259" key="2">
    <source>
        <dbReference type="SMART" id="SM00233"/>
    </source>
</evidence>
<dbReference type="AlphaFoldDB" id="A0A976FLD4"/>
<sequence length="1094" mass="122812">MEHVIASNPQPHSELNTLMSDKTKWLPDLAALASLSVALHYFLGLYGLLGALLIIILLECGAKQQQSLNVKGIYSTSGQEDDASTEEDDEVLTFQETPDEKQRDNFQRSTRVASLNVRDVGSSGEPFKGLEMNSRTPTAFETELFVGRVLFLVRTQPDDPLYANLFTGKRRMFWIQIQGRFKKAPKGTVYLGGELPAKIAPGLFTRSVALVIMGLVKRLVGQVNFSFGGSTDSKNSDQLPAVAFPLYQSVDQFVETPESQVPPVLGTDDFGENEELRRQRRLMPLGAEKYIVGPTYTFDFHTMYVDLAKWETANLPNGLNAINLASFFDSLPLRLVAYEVNQEGVETFDVHRQRDKDYLFSFEVKYDKYGREHNNHHAVDRKQEGDDGGQALTASRTRLSLMSSDLSTMSTTRSEISLLTEEDSQQAQEHASFLQLEHARRLKQLSFSYLCWMEEVDVALDVRRVHYIFAIKDKVGEYDSNDNCIRPERLAIVSSYELRHLLQGRYHHKIDKSTDGLAKLRFHSRSRIGSYSTILTEALQVVLHLESLALEPIPQSVFPSYSGDWSSEETLNDIASRNTTKCVNDRRLLSAQAALYKCFMKRQCLQESSPHSMKLSPSRIGVNLSRRDRQDMAVIFEGVVYRFYATEFLRQEVLLLTNDELLFYRSYASNAEKKVSCSHIIGARAVEMPSRGACGDSGITGAFAMQISTFTEEIVLCVGTSSTRDAWMRGILQHCDSKTNFERAQQGEMYIGFAAITALRPANRVELNSRLLFPRLRQQRMWTEDARHHANDDFLGASDIPSALKLVDRTLASALHILNNTQQLSVTDVLAFLDDASALRAVDLRVLQDSGSHEEQITFYLNLYHTVLAHAMIVQGFPCGKSQWSQFLTRSCYALGHGRDGEQVSLSLAEIEHVILRARLPRAELPYMKVASVVMISNGLGSRLHNLGIRHPDFRLSLALVLNHMNGEGIVIYDARKVHEQLNATLRSLLKCSSAQGGLTMNEDSNTLMLPRVCKWYGLDFGGAAGQQNGDLAAIYCARKLLGFMDGTLQMQVIHALSVDDASLRIKFRSFEYTPKTTLVQDTSAQIGEAELKN</sequence>
<protein>
    <recommendedName>
        <fullName evidence="2">PH domain-containing protein</fullName>
    </recommendedName>
</protein>
<dbReference type="InterPro" id="IPR006869">
    <property type="entry name" value="DUF547"/>
</dbReference>
<dbReference type="RefSeq" id="XP_067818436.1">
    <property type="nucleotide sequence ID" value="XM_067962402.1"/>
</dbReference>
<dbReference type="PANTHER" id="PTHR46361:SF3">
    <property type="entry name" value="ELECTRON CARRIER_ PROTEIN DISULFIDE OXIDOREDUCTASE"/>
    <property type="match status" value="1"/>
</dbReference>
<dbReference type="KEGG" id="blac:94348073"/>
<gene>
    <name evidence="3" type="ORF">CCR75_004316</name>
</gene>
<organism evidence="3 4">
    <name type="scientific">Bremia lactucae</name>
    <name type="common">Lettuce downy mildew</name>
    <dbReference type="NCBI Taxonomy" id="4779"/>
    <lineage>
        <taxon>Eukaryota</taxon>
        <taxon>Sar</taxon>
        <taxon>Stramenopiles</taxon>
        <taxon>Oomycota</taxon>
        <taxon>Peronosporomycetes</taxon>
        <taxon>Peronosporales</taxon>
        <taxon>Peronosporaceae</taxon>
        <taxon>Bremia</taxon>
    </lineage>
</organism>